<dbReference type="GO" id="GO:0008235">
    <property type="term" value="F:metalloexopeptidase activity"/>
    <property type="evidence" value="ECO:0007669"/>
    <property type="project" value="UniProtKB-UniRule"/>
</dbReference>
<dbReference type="InterPro" id="IPR048819">
    <property type="entry name" value="PepQ_N"/>
</dbReference>
<dbReference type="Gene3D" id="3.40.350.10">
    <property type="entry name" value="Creatinase/prolidase N-terminal domain"/>
    <property type="match status" value="1"/>
</dbReference>
<evidence type="ECO:0000256" key="4">
    <source>
        <dbReference type="ARBA" id="ARBA00022997"/>
    </source>
</evidence>
<dbReference type="InterPro" id="IPR001131">
    <property type="entry name" value="Peptidase_M24B_aminopep-P_CS"/>
</dbReference>
<keyword evidence="4 7" id="KW-0224">Dipeptidase</keyword>
<dbReference type="RefSeq" id="WP_009020703.1">
    <property type="nucleotide sequence ID" value="NZ_DS999411.1"/>
</dbReference>
<gene>
    <name evidence="7" type="primary">pepQ</name>
    <name evidence="10" type="ORF">NOR51B_1906</name>
</gene>
<dbReference type="STRING" id="565045.NOR51B_1906"/>
<protein>
    <recommendedName>
        <fullName evidence="7">Xaa-Pro dipeptidase</fullName>
        <shortName evidence="7">X-Pro dipeptidase</shortName>
        <ecNumber evidence="7">3.4.13.9</ecNumber>
    </recommendedName>
    <alternativeName>
        <fullName evidence="7">Imidodipeptidase</fullName>
    </alternativeName>
    <alternativeName>
        <fullName evidence="7">Proline dipeptidase</fullName>
        <shortName evidence="7">Prolidase</shortName>
    </alternativeName>
</protein>
<keyword evidence="3 7" id="KW-0378">Hydrolase</keyword>
<dbReference type="SUPFAM" id="SSF55920">
    <property type="entry name" value="Creatinase/aminopeptidase"/>
    <property type="match status" value="1"/>
</dbReference>
<feature type="binding site" evidence="7">
    <location>
        <position position="250"/>
    </location>
    <ligand>
        <name>Mn(2+)</name>
        <dbReference type="ChEBI" id="CHEBI:29035"/>
        <label>1</label>
    </ligand>
</feature>
<feature type="binding site" evidence="7">
    <location>
        <position position="239"/>
    </location>
    <ligand>
        <name>Mn(2+)</name>
        <dbReference type="ChEBI" id="CHEBI:29035"/>
        <label>2</label>
    </ligand>
</feature>
<dbReference type="Gene3D" id="3.90.230.10">
    <property type="entry name" value="Creatinase/methionine aminopeptidase superfamily"/>
    <property type="match status" value="1"/>
</dbReference>
<keyword evidence="2 7" id="KW-0479">Metal-binding</keyword>
<dbReference type="PROSITE" id="PS00491">
    <property type="entry name" value="PROLINE_PEPTIDASE"/>
    <property type="match status" value="1"/>
</dbReference>
<comment type="cofactor">
    <cofactor evidence="7">
        <name>Mn(2+)</name>
        <dbReference type="ChEBI" id="CHEBI:29035"/>
    </cofactor>
    <text evidence="7">Binds 2 manganese ions per subunit.</text>
</comment>
<dbReference type="GO" id="GO:0006508">
    <property type="term" value="P:proteolysis"/>
    <property type="evidence" value="ECO:0007669"/>
    <property type="project" value="UniProtKB-KW"/>
</dbReference>
<evidence type="ECO:0000256" key="3">
    <source>
        <dbReference type="ARBA" id="ARBA00022801"/>
    </source>
</evidence>
<keyword evidence="1 7" id="KW-0645">Protease</keyword>
<feature type="binding site" evidence="7">
    <location>
        <position position="378"/>
    </location>
    <ligand>
        <name>Mn(2+)</name>
        <dbReference type="ChEBI" id="CHEBI:29035"/>
        <label>1</label>
    </ligand>
</feature>
<dbReference type="OrthoDB" id="9806388at2"/>
<dbReference type="GO" id="GO:0046872">
    <property type="term" value="F:metal ion binding"/>
    <property type="evidence" value="ECO:0007669"/>
    <property type="project" value="UniProtKB-KW"/>
</dbReference>
<name>B8KTW4_9GAMM</name>
<dbReference type="InterPro" id="IPR052433">
    <property type="entry name" value="X-Pro_dipept-like"/>
</dbReference>
<dbReference type="HAMAP" id="MF_01279">
    <property type="entry name" value="X_Pro_dipeptid"/>
    <property type="match status" value="1"/>
</dbReference>
<keyword evidence="6 7" id="KW-0464">Manganese</keyword>
<dbReference type="GO" id="GO:0102009">
    <property type="term" value="F:proline dipeptidase activity"/>
    <property type="evidence" value="ECO:0007669"/>
    <property type="project" value="UniProtKB-EC"/>
</dbReference>
<dbReference type="PANTHER" id="PTHR43226">
    <property type="entry name" value="XAA-PRO AMINOPEPTIDASE 3"/>
    <property type="match status" value="1"/>
</dbReference>
<evidence type="ECO:0000256" key="2">
    <source>
        <dbReference type="ARBA" id="ARBA00022723"/>
    </source>
</evidence>
<dbReference type="NCBIfam" id="NF010133">
    <property type="entry name" value="PRK13607.1"/>
    <property type="match status" value="1"/>
</dbReference>
<dbReference type="AlphaFoldDB" id="B8KTW4"/>
<dbReference type="PANTHER" id="PTHR43226:SF8">
    <property type="entry name" value="XAA-PRO DIPEPTIDASE"/>
    <property type="match status" value="1"/>
</dbReference>
<evidence type="ECO:0000256" key="1">
    <source>
        <dbReference type="ARBA" id="ARBA00022670"/>
    </source>
</evidence>
<comment type="similarity">
    <text evidence="7">Belongs to the peptidase M24B family. Bacterial-type prolidase subfamily.</text>
</comment>
<dbReference type="Pfam" id="PF00557">
    <property type="entry name" value="Peptidase_M24"/>
    <property type="match status" value="1"/>
</dbReference>
<dbReference type="GO" id="GO:0004177">
    <property type="term" value="F:aminopeptidase activity"/>
    <property type="evidence" value="ECO:0007669"/>
    <property type="project" value="TreeGrafter"/>
</dbReference>
<feature type="binding site" evidence="7">
    <location>
        <position position="333"/>
    </location>
    <ligand>
        <name>Mn(2+)</name>
        <dbReference type="ChEBI" id="CHEBI:29035"/>
        <label>1</label>
    </ligand>
</feature>
<feature type="domain" description="Xaa-Pro dipeptidase N-terminal" evidence="9">
    <location>
        <begin position="4"/>
        <end position="150"/>
    </location>
</feature>
<reference evidence="11" key="1">
    <citation type="journal article" date="2013" name="BMC Microbiol.">
        <title>Taxonomy and evolution of bacteriochlorophyll a-containing members of the OM60/NOR5 clade of marine gammaproteobacteria: description of Luminiphilus syltensis gen. nov., sp. nov., reclassification of Haliea rubra as Pseudohaliea rubra gen. nov., comb. nov., and emendation of Chromatocurvus halotolerans.</title>
        <authorList>
            <person name="Spring S."/>
            <person name="Riedel T."/>
            <person name="Sproer C."/>
            <person name="Yan S."/>
            <person name="Harder J."/>
            <person name="Fuchs B.M."/>
        </authorList>
    </citation>
    <scope>NUCLEOTIDE SEQUENCE [LARGE SCALE GENOMIC DNA]</scope>
    <source>
        <strain evidence="11">NOR51-B</strain>
    </source>
</reference>
<proteinExistence type="inferred from homology"/>
<dbReference type="EC" id="3.4.13.9" evidence="7"/>
<dbReference type="HOGENOM" id="CLU_050675_0_0_6"/>
<dbReference type="Pfam" id="PF21216">
    <property type="entry name" value="PepQ_N"/>
    <property type="match status" value="1"/>
</dbReference>
<evidence type="ECO:0000256" key="6">
    <source>
        <dbReference type="ARBA" id="ARBA00023211"/>
    </source>
</evidence>
<dbReference type="InterPro" id="IPR036005">
    <property type="entry name" value="Creatinase/aminopeptidase-like"/>
</dbReference>
<comment type="function">
    <text evidence="7">Splits dipeptides with a prolyl residue in the C-terminal position.</text>
</comment>
<organism evidence="10 11">
    <name type="scientific">Luminiphilus syltensis NOR5-1B</name>
    <dbReference type="NCBI Taxonomy" id="565045"/>
    <lineage>
        <taxon>Bacteria</taxon>
        <taxon>Pseudomonadati</taxon>
        <taxon>Pseudomonadota</taxon>
        <taxon>Gammaproteobacteria</taxon>
        <taxon>Cellvibrionales</taxon>
        <taxon>Halieaceae</taxon>
        <taxon>Luminiphilus</taxon>
    </lineage>
</organism>
<dbReference type="eggNOG" id="COG0006">
    <property type="taxonomic scope" value="Bacteria"/>
</dbReference>
<evidence type="ECO:0000313" key="11">
    <source>
        <dbReference type="Proteomes" id="UP000004699"/>
    </source>
</evidence>
<feature type="binding site" evidence="7">
    <location>
        <position position="414"/>
    </location>
    <ligand>
        <name>Mn(2+)</name>
        <dbReference type="ChEBI" id="CHEBI:29035"/>
        <label>2</label>
    </ligand>
</feature>
<feature type="binding site" evidence="7">
    <location>
        <position position="250"/>
    </location>
    <ligand>
        <name>Mn(2+)</name>
        <dbReference type="ChEBI" id="CHEBI:29035"/>
        <label>2</label>
    </ligand>
</feature>
<evidence type="ECO:0000256" key="7">
    <source>
        <dbReference type="HAMAP-Rule" id="MF_01279"/>
    </source>
</evidence>
<feature type="domain" description="Peptidase M24" evidence="8">
    <location>
        <begin position="162"/>
        <end position="420"/>
    </location>
</feature>
<dbReference type="GO" id="GO:0016795">
    <property type="term" value="F:phosphoric triester hydrolase activity"/>
    <property type="evidence" value="ECO:0007669"/>
    <property type="project" value="InterPro"/>
</dbReference>
<dbReference type="InterPro" id="IPR029149">
    <property type="entry name" value="Creatin/AminoP/Spt16_N"/>
</dbReference>
<keyword evidence="5 7" id="KW-0482">Metalloprotease</keyword>
<dbReference type="InterPro" id="IPR000994">
    <property type="entry name" value="Pept_M24"/>
</dbReference>
<comment type="catalytic activity">
    <reaction evidence="7">
        <text>Xaa-L-Pro dipeptide + H2O = an L-alpha-amino acid + L-proline</text>
        <dbReference type="Rhea" id="RHEA:76407"/>
        <dbReference type="ChEBI" id="CHEBI:15377"/>
        <dbReference type="ChEBI" id="CHEBI:59869"/>
        <dbReference type="ChEBI" id="CHEBI:60039"/>
        <dbReference type="ChEBI" id="CHEBI:195196"/>
        <dbReference type="EC" id="3.4.13.9"/>
    </reaction>
</comment>
<keyword evidence="11" id="KW-1185">Reference proteome</keyword>
<accession>B8KTW4</accession>
<feature type="binding site" evidence="7">
    <location>
        <position position="414"/>
    </location>
    <ligand>
        <name>Mn(2+)</name>
        <dbReference type="ChEBI" id="CHEBI:29035"/>
        <label>1</label>
    </ligand>
</feature>
<evidence type="ECO:0000259" key="8">
    <source>
        <dbReference type="Pfam" id="PF00557"/>
    </source>
</evidence>
<dbReference type="GO" id="GO:0005829">
    <property type="term" value="C:cytosol"/>
    <property type="evidence" value="ECO:0007669"/>
    <property type="project" value="TreeGrafter"/>
</dbReference>
<dbReference type="InterPro" id="IPR022846">
    <property type="entry name" value="X_Pro_dipept"/>
</dbReference>
<dbReference type="Proteomes" id="UP000004699">
    <property type="component" value="Unassembled WGS sequence"/>
</dbReference>
<sequence>MLNYAEHIATKSAIYAGALAAGNFDYAIISAGCLIYRFNDDLDYPFRPSSYFNEWVPLQDRPGGYLLIQPGERPRLLLPEAGGFWDSLPEAIPAPVLDVVDVIGYQDADDCRLHLAGKGRGVWIGPSDPISEQLDGLVKNPEAVLNVVDFNRAYKSDYERSCLRSASQRAAVGHQAAKAAFYSGASELDIHLAYLGASRTADEELPYRNIIALNENAATLHHMARAKAAPETIRSFLIDAGASCAGYAADVSRTYVAENEAMSVFAQLVADLDRGQQQLVAAVDTVATFPELHQRAHTLITQLLVDHNIVQCGVDEALASGASRVFFPHGLGHLLGIQVHDRGGFLAAADGSVAAPPKEHPHLRLTRSIEPGMVFTVEPGLYFIPALLAGFDQQSLLNKSLIDQLTPFGGIRIEDNVAVTTTGVENLTRDAFSAFEA</sequence>
<dbReference type="EMBL" id="DS999411">
    <property type="protein sequence ID" value="EED35958.1"/>
    <property type="molecule type" value="Genomic_DNA"/>
</dbReference>
<evidence type="ECO:0000256" key="5">
    <source>
        <dbReference type="ARBA" id="ARBA00023049"/>
    </source>
</evidence>
<evidence type="ECO:0000259" key="9">
    <source>
        <dbReference type="Pfam" id="PF21216"/>
    </source>
</evidence>
<evidence type="ECO:0000313" key="10">
    <source>
        <dbReference type="EMBL" id="EED35958.1"/>
    </source>
</evidence>